<organism evidence="2 3">
    <name type="scientific">Flavobacterium difficile</name>
    <dbReference type="NCBI Taxonomy" id="2709659"/>
    <lineage>
        <taxon>Bacteria</taxon>
        <taxon>Pseudomonadati</taxon>
        <taxon>Bacteroidota</taxon>
        <taxon>Flavobacteriia</taxon>
        <taxon>Flavobacteriales</taxon>
        <taxon>Flavobacteriaceae</taxon>
        <taxon>Flavobacterium</taxon>
    </lineage>
</organism>
<keyword evidence="1" id="KW-0732">Signal</keyword>
<evidence type="ECO:0000313" key="2">
    <source>
        <dbReference type="EMBL" id="NHM02297.1"/>
    </source>
</evidence>
<evidence type="ECO:0008006" key="4">
    <source>
        <dbReference type="Google" id="ProtNLM"/>
    </source>
</evidence>
<reference evidence="2 3" key="1">
    <citation type="submission" date="2020-02" db="EMBL/GenBank/DDBJ databases">
        <authorList>
            <person name="Chen W.-M."/>
        </authorList>
    </citation>
    <scope>NUCLEOTIDE SEQUENCE [LARGE SCALE GENOMIC DNA]</scope>
    <source>
        <strain evidence="2 3">KDG-16</strain>
    </source>
</reference>
<feature type="signal peptide" evidence="1">
    <location>
        <begin position="1"/>
        <end position="20"/>
    </location>
</feature>
<evidence type="ECO:0000313" key="3">
    <source>
        <dbReference type="Proteomes" id="UP000800984"/>
    </source>
</evidence>
<dbReference type="RefSeq" id="WP_166077405.1">
    <property type="nucleotide sequence ID" value="NZ_JAAJBT010000005.1"/>
</dbReference>
<sequence>MKKIMFLVFLGIGFLGNAQAYKGKSDVKLQIGATVQNGGSGIVLTNDYGIGENMSFGFSASYMLNADNITINNVNYKPEFTDRADAKIRFNANLGSVVGLEDNMDVYPGLNLGTRNFGAHLGFRYFFTEGFGVYTEAGFPIAEYDSTPGVFGKYNNQFVFQIGASFNL</sequence>
<name>A0ABX0I6P1_9FLAO</name>
<gene>
    <name evidence="2" type="ORF">G4D72_09275</name>
</gene>
<feature type="chain" id="PRO_5045066908" description="Outer membrane protein beta-barrel domain-containing protein" evidence="1">
    <location>
        <begin position="21"/>
        <end position="168"/>
    </location>
</feature>
<protein>
    <recommendedName>
        <fullName evidence="4">Outer membrane protein beta-barrel domain-containing protein</fullName>
    </recommendedName>
</protein>
<keyword evidence="3" id="KW-1185">Reference proteome</keyword>
<proteinExistence type="predicted"/>
<dbReference type="EMBL" id="JAAJBT010000005">
    <property type="protein sequence ID" value="NHM02297.1"/>
    <property type="molecule type" value="Genomic_DNA"/>
</dbReference>
<evidence type="ECO:0000256" key="1">
    <source>
        <dbReference type="SAM" id="SignalP"/>
    </source>
</evidence>
<accession>A0ABX0I6P1</accession>
<dbReference type="Pfam" id="PF20351">
    <property type="entry name" value="DUF6646"/>
    <property type="match status" value="1"/>
</dbReference>
<dbReference type="InterPro" id="IPR046588">
    <property type="entry name" value="DUF6646"/>
</dbReference>
<dbReference type="Proteomes" id="UP000800984">
    <property type="component" value="Unassembled WGS sequence"/>
</dbReference>
<comment type="caution">
    <text evidence="2">The sequence shown here is derived from an EMBL/GenBank/DDBJ whole genome shotgun (WGS) entry which is preliminary data.</text>
</comment>